<feature type="transmembrane region" description="Helical" evidence="1">
    <location>
        <begin position="145"/>
        <end position="163"/>
    </location>
</feature>
<evidence type="ECO:0000313" key="3">
    <source>
        <dbReference type="Proteomes" id="UP000009309"/>
    </source>
</evidence>
<evidence type="ECO:0000313" key="2">
    <source>
        <dbReference type="EMBL" id="CCH56202.1"/>
    </source>
</evidence>
<gene>
    <name evidence="2" type="ORF">BN8_05522</name>
</gene>
<accession>I2GQM4</accession>
<dbReference type="eggNOG" id="ENOG502Z7R2">
    <property type="taxonomic scope" value="Bacteria"/>
</dbReference>
<proteinExistence type="predicted"/>
<name>I2GQM4_9BACT</name>
<protein>
    <submittedName>
        <fullName evidence="2">Uncharacterized protein</fullName>
    </submittedName>
</protein>
<dbReference type="Proteomes" id="UP000009309">
    <property type="component" value="Unassembled WGS sequence"/>
</dbReference>
<keyword evidence="1" id="KW-0812">Transmembrane</keyword>
<organism evidence="2 3">
    <name type="scientific">Fibrisoma limi BUZ 3</name>
    <dbReference type="NCBI Taxonomy" id="1185876"/>
    <lineage>
        <taxon>Bacteria</taxon>
        <taxon>Pseudomonadati</taxon>
        <taxon>Bacteroidota</taxon>
        <taxon>Cytophagia</taxon>
        <taxon>Cytophagales</taxon>
        <taxon>Spirosomataceae</taxon>
        <taxon>Fibrisoma</taxon>
    </lineage>
</organism>
<dbReference type="STRING" id="1185876.BN8_05522"/>
<dbReference type="AlphaFoldDB" id="I2GQM4"/>
<feature type="transmembrane region" description="Helical" evidence="1">
    <location>
        <begin position="64"/>
        <end position="82"/>
    </location>
</feature>
<dbReference type="RefSeq" id="WP_009284767.1">
    <property type="nucleotide sequence ID" value="NZ_CAIT01000009.1"/>
</dbReference>
<keyword evidence="1" id="KW-1133">Transmembrane helix</keyword>
<feature type="transmembrane region" description="Helical" evidence="1">
    <location>
        <begin position="377"/>
        <end position="398"/>
    </location>
</feature>
<dbReference type="EMBL" id="CAIT01000009">
    <property type="protein sequence ID" value="CCH56202.1"/>
    <property type="molecule type" value="Genomic_DNA"/>
</dbReference>
<feature type="transmembrane region" description="Helical" evidence="1">
    <location>
        <begin position="102"/>
        <end position="125"/>
    </location>
</feature>
<feature type="transmembrane region" description="Helical" evidence="1">
    <location>
        <begin position="280"/>
        <end position="297"/>
    </location>
</feature>
<keyword evidence="3" id="KW-1185">Reference proteome</keyword>
<feature type="transmembrane region" description="Helical" evidence="1">
    <location>
        <begin position="213"/>
        <end position="231"/>
    </location>
</feature>
<reference evidence="2 3" key="1">
    <citation type="journal article" date="2012" name="J. Bacteriol.">
        <title>Genome Sequence of the Filamentous Bacterium Fibrisoma limi BUZ 3T.</title>
        <authorList>
            <person name="Filippini M."/>
            <person name="Qi W."/>
            <person name="Jaenicke S."/>
            <person name="Goesmann A."/>
            <person name="Smits T.H."/>
            <person name="Bagheri H.C."/>
        </authorList>
    </citation>
    <scope>NUCLEOTIDE SEQUENCE [LARGE SCALE GENOMIC DNA]</scope>
    <source>
        <strain evidence="3">BUZ 3T</strain>
    </source>
</reference>
<feature type="transmembrane region" description="Helical" evidence="1">
    <location>
        <begin position="243"/>
        <end position="260"/>
    </location>
</feature>
<keyword evidence="1" id="KW-0472">Membrane</keyword>
<sequence length="403" mass="45765">MNAAFPANSTTLVQESITKPSAITIPSTIYAVVLSSLLIVWSIVWDIMWHMSIGRDGLFSPPHVLMYVGAIIAGSFAGYTILARTFKANHPDRIQSVRFWGVFYGSTGALFCVWGAVAILTSAPFDNWWHSAYGLDVQILSPPHALGLLGMTLLQFGALVSVLTLRNQLKGKEVTEAIQKRLELLFIVSAGFLMTMIYILFYEKFMDSQGHRSQYYILASLFLPVYMMSIGRTSASAYPITKLATIYMLTILVPSWILQFLPATPRLGPVLNDVTHYQPFQFPFLLVIPAWVLDKVMQRYPKHWNDWQLAGLVAILFLVTFTVIQWPFSEFMLTSAWSRNYFFMSYTWPFNAPADYPYRYQFNPGLHENAIQLVRGWAIALVAAFLSARTGLWIGAWMKNIYR</sequence>
<feature type="transmembrane region" description="Helical" evidence="1">
    <location>
        <begin position="21"/>
        <end position="44"/>
    </location>
</feature>
<comment type="caution">
    <text evidence="2">The sequence shown here is derived from an EMBL/GenBank/DDBJ whole genome shotgun (WGS) entry which is preliminary data.</text>
</comment>
<feature type="transmembrane region" description="Helical" evidence="1">
    <location>
        <begin position="309"/>
        <end position="328"/>
    </location>
</feature>
<feature type="transmembrane region" description="Helical" evidence="1">
    <location>
        <begin position="184"/>
        <end position="201"/>
    </location>
</feature>
<evidence type="ECO:0000256" key="1">
    <source>
        <dbReference type="SAM" id="Phobius"/>
    </source>
</evidence>